<reference evidence="1" key="1">
    <citation type="submission" date="2020-05" db="EMBL/GenBank/DDBJ databases">
        <title>Large-scale comparative analyses of tick genomes elucidate their genetic diversity and vector capacities.</title>
        <authorList>
            <person name="Jia N."/>
            <person name="Wang J."/>
            <person name="Shi W."/>
            <person name="Du L."/>
            <person name="Sun Y."/>
            <person name="Zhan W."/>
            <person name="Jiang J."/>
            <person name="Wang Q."/>
            <person name="Zhang B."/>
            <person name="Ji P."/>
            <person name="Sakyi L.B."/>
            <person name="Cui X."/>
            <person name="Yuan T."/>
            <person name="Jiang B."/>
            <person name="Yang W."/>
            <person name="Lam T.T.-Y."/>
            <person name="Chang Q."/>
            <person name="Ding S."/>
            <person name="Wang X."/>
            <person name="Zhu J."/>
            <person name="Ruan X."/>
            <person name="Zhao L."/>
            <person name="Wei J."/>
            <person name="Que T."/>
            <person name="Du C."/>
            <person name="Cheng J."/>
            <person name="Dai P."/>
            <person name="Han X."/>
            <person name="Huang E."/>
            <person name="Gao Y."/>
            <person name="Liu J."/>
            <person name="Shao H."/>
            <person name="Ye R."/>
            <person name="Li L."/>
            <person name="Wei W."/>
            <person name="Wang X."/>
            <person name="Wang C."/>
            <person name="Yang T."/>
            <person name="Huo Q."/>
            <person name="Li W."/>
            <person name="Guo W."/>
            <person name="Chen H."/>
            <person name="Zhou L."/>
            <person name="Ni X."/>
            <person name="Tian J."/>
            <person name="Zhou Y."/>
            <person name="Sheng Y."/>
            <person name="Liu T."/>
            <person name="Pan Y."/>
            <person name="Xia L."/>
            <person name="Li J."/>
            <person name="Zhao F."/>
            <person name="Cao W."/>
        </authorList>
    </citation>
    <scope>NUCLEOTIDE SEQUENCE</scope>
    <source>
        <strain evidence="1">Dsil-2018</strain>
    </source>
</reference>
<accession>A0ACB8D811</accession>
<evidence type="ECO:0000313" key="1">
    <source>
        <dbReference type="EMBL" id="KAH7960732.1"/>
    </source>
</evidence>
<name>A0ACB8D811_DERSI</name>
<protein>
    <submittedName>
        <fullName evidence="1">Uncharacterized protein</fullName>
    </submittedName>
</protein>
<organism evidence="1 2">
    <name type="scientific">Dermacentor silvarum</name>
    <name type="common">Tick</name>
    <dbReference type="NCBI Taxonomy" id="543639"/>
    <lineage>
        <taxon>Eukaryota</taxon>
        <taxon>Metazoa</taxon>
        <taxon>Ecdysozoa</taxon>
        <taxon>Arthropoda</taxon>
        <taxon>Chelicerata</taxon>
        <taxon>Arachnida</taxon>
        <taxon>Acari</taxon>
        <taxon>Parasitiformes</taxon>
        <taxon>Ixodida</taxon>
        <taxon>Ixodoidea</taxon>
        <taxon>Ixodidae</taxon>
        <taxon>Rhipicephalinae</taxon>
        <taxon>Dermacentor</taxon>
    </lineage>
</organism>
<dbReference type="Proteomes" id="UP000821865">
    <property type="component" value="Chromosome 3"/>
</dbReference>
<gene>
    <name evidence="1" type="ORF">HPB49_022605</name>
</gene>
<comment type="caution">
    <text evidence="1">The sequence shown here is derived from an EMBL/GenBank/DDBJ whole genome shotgun (WGS) entry which is preliminary data.</text>
</comment>
<proteinExistence type="predicted"/>
<dbReference type="EMBL" id="CM023472">
    <property type="protein sequence ID" value="KAH7960732.1"/>
    <property type="molecule type" value="Genomic_DNA"/>
</dbReference>
<evidence type="ECO:0000313" key="2">
    <source>
        <dbReference type="Proteomes" id="UP000821865"/>
    </source>
</evidence>
<sequence length="215" mass="24012">MNGAVPSAFSQLSAGGGRPSVMMCASRKAKVRALVAACLVVCAALVFFYHYSNDAGELSELHRKRLYGDQRRREDSVNFVDDKAQSSPKSSFTWPWAKRDTLTAAGDCRALKVRRDVDFHTPDVYPTLNFKPQSRSYWNQTFENRYYETRKQWAKLPLEFSLRQDQIIAGGGFPATRTLSLSKGGCSCLLSAIGMRALRVPLTPCRTEPFGGTRT</sequence>
<keyword evidence="2" id="KW-1185">Reference proteome</keyword>